<gene>
    <name evidence="1" type="ORF">NLG97_g10357</name>
</gene>
<keyword evidence="2" id="KW-1185">Reference proteome</keyword>
<protein>
    <submittedName>
        <fullName evidence="1">Uncharacterized protein</fullName>
    </submittedName>
</protein>
<proteinExistence type="predicted"/>
<dbReference type="Proteomes" id="UP001148737">
    <property type="component" value="Unassembled WGS sequence"/>
</dbReference>
<sequence length="109" mass="12353">MSTCAGRSSPRYDESATHNFVWFGRKANMMSQPDVDVRISEDPGRYLCDFIYYSSLAHLRKQQRPGKACFFHVPAIASDAAIIRGREICVNLIRSIAESEIAERRRAAN</sequence>
<reference evidence="1" key="1">
    <citation type="submission" date="2022-07" db="EMBL/GenBank/DDBJ databases">
        <title>Genome Sequence of Lecanicillium saksenae.</title>
        <authorList>
            <person name="Buettner E."/>
        </authorList>
    </citation>
    <scope>NUCLEOTIDE SEQUENCE</scope>
    <source>
        <strain evidence="1">VT-O1</strain>
    </source>
</reference>
<comment type="caution">
    <text evidence="1">The sequence shown here is derived from an EMBL/GenBank/DDBJ whole genome shotgun (WGS) entry which is preliminary data.</text>
</comment>
<name>A0ACC1QDE2_9HYPO</name>
<organism evidence="1 2">
    <name type="scientific">Lecanicillium saksenae</name>
    <dbReference type="NCBI Taxonomy" id="468837"/>
    <lineage>
        <taxon>Eukaryota</taxon>
        <taxon>Fungi</taxon>
        <taxon>Dikarya</taxon>
        <taxon>Ascomycota</taxon>
        <taxon>Pezizomycotina</taxon>
        <taxon>Sordariomycetes</taxon>
        <taxon>Hypocreomycetidae</taxon>
        <taxon>Hypocreales</taxon>
        <taxon>Cordycipitaceae</taxon>
        <taxon>Lecanicillium</taxon>
    </lineage>
</organism>
<accession>A0ACC1QDE2</accession>
<evidence type="ECO:0000313" key="2">
    <source>
        <dbReference type="Proteomes" id="UP001148737"/>
    </source>
</evidence>
<evidence type="ECO:0000313" key="1">
    <source>
        <dbReference type="EMBL" id="KAJ3473346.1"/>
    </source>
</evidence>
<dbReference type="EMBL" id="JANAKD010002547">
    <property type="protein sequence ID" value="KAJ3473346.1"/>
    <property type="molecule type" value="Genomic_DNA"/>
</dbReference>